<reference evidence="2 3" key="1">
    <citation type="submission" date="2020-10" db="EMBL/GenBank/DDBJ databases">
        <title>Connecting structure to function with the recovery of over 1000 high-quality activated sludge metagenome-assembled genomes encoding full-length rRNA genes using long-read sequencing.</title>
        <authorList>
            <person name="Singleton C.M."/>
            <person name="Petriglieri F."/>
            <person name="Kristensen J.M."/>
            <person name="Kirkegaard R.H."/>
            <person name="Michaelsen T.Y."/>
            <person name="Andersen M.H."/>
            <person name="Karst S.M."/>
            <person name="Dueholm M.S."/>
            <person name="Nielsen P.H."/>
            <person name="Albertsen M."/>
        </authorList>
    </citation>
    <scope>NUCLEOTIDE SEQUENCE [LARGE SCALE GENOMIC DNA]</scope>
    <source>
        <strain evidence="2">Ribe_18-Q3-R11-54_BAT3C.373</strain>
    </source>
</reference>
<dbReference type="EMBL" id="JADKFW010000008">
    <property type="protein sequence ID" value="MBK9718223.1"/>
    <property type="molecule type" value="Genomic_DNA"/>
</dbReference>
<dbReference type="NCBIfam" id="TIGR04183">
    <property type="entry name" value="Por_Secre_tail"/>
    <property type="match status" value="1"/>
</dbReference>
<evidence type="ECO:0000313" key="2">
    <source>
        <dbReference type="EMBL" id="MBK9718223.1"/>
    </source>
</evidence>
<evidence type="ECO:0000313" key="3">
    <source>
        <dbReference type="Proteomes" id="UP000808349"/>
    </source>
</evidence>
<name>A0A9D7SAH3_9BACT</name>
<dbReference type="InterPro" id="IPR026444">
    <property type="entry name" value="Secre_tail"/>
</dbReference>
<organism evidence="2 3">
    <name type="scientific">Candidatus Defluviibacterium haderslevense</name>
    <dbReference type="NCBI Taxonomy" id="2981993"/>
    <lineage>
        <taxon>Bacteria</taxon>
        <taxon>Pseudomonadati</taxon>
        <taxon>Bacteroidota</taxon>
        <taxon>Saprospiria</taxon>
        <taxon>Saprospirales</taxon>
        <taxon>Saprospiraceae</taxon>
        <taxon>Candidatus Defluviibacterium</taxon>
    </lineage>
</organism>
<dbReference type="Proteomes" id="UP000808349">
    <property type="component" value="Unassembled WGS sequence"/>
</dbReference>
<evidence type="ECO:0000259" key="1">
    <source>
        <dbReference type="Pfam" id="PF18962"/>
    </source>
</evidence>
<sequence length="280" mass="32258">MANKKLRISFLYSFLLIFINQLLFSQEIKVVIVDSSGQRDSVVFGFNPNSKIGEDPNLGEFNLYGTPMKPFEIRIIQRDSSSYFNCDSNYIPRREIYANNFDSKINIKPFDLNNIHSRTFEIIINCSKLTKMSFSSELIDLGLGTDYELYHDTCSAGAIMGITQSIKEFDLITFVPRLMNLQKIKLISQNINTATKLEKTSNNYKVYPNPAKTYFWVDNPELDILQIEVFDLFGRRVLKQKTNHNEAKVKVLISDLVNGSYLVKIKSDKKTMTKQLILEN</sequence>
<comment type="caution">
    <text evidence="2">The sequence shown here is derived from an EMBL/GenBank/DDBJ whole genome shotgun (WGS) entry which is preliminary data.</text>
</comment>
<proteinExistence type="predicted"/>
<dbReference type="Pfam" id="PF18962">
    <property type="entry name" value="Por_Secre_tail"/>
    <property type="match status" value="1"/>
</dbReference>
<accession>A0A9D7SAH3</accession>
<protein>
    <submittedName>
        <fullName evidence="2">T9SS type A sorting domain-containing protein</fullName>
    </submittedName>
</protein>
<feature type="domain" description="Secretion system C-terminal sorting" evidence="1">
    <location>
        <begin position="206"/>
        <end position="277"/>
    </location>
</feature>
<gene>
    <name evidence="2" type="ORF">IPO85_12055</name>
</gene>
<dbReference type="AlphaFoldDB" id="A0A9D7SAH3"/>